<protein>
    <submittedName>
        <fullName evidence="11">6-phosphofructokinase</fullName>
    </submittedName>
</protein>
<keyword evidence="3" id="KW-0963">Cytoplasm</keyword>
<comment type="cofactor">
    <cofactor evidence="1">
        <name>Mg(2+)</name>
        <dbReference type="ChEBI" id="CHEBI:18420"/>
    </cofactor>
</comment>
<keyword evidence="6" id="KW-0418">Kinase</keyword>
<dbReference type="Gene3D" id="3.40.50.450">
    <property type="match status" value="1"/>
</dbReference>
<dbReference type="InterPro" id="IPR012003">
    <property type="entry name" value="ATP_PFK_prok-type"/>
</dbReference>
<dbReference type="SUPFAM" id="SSF53784">
    <property type="entry name" value="Phosphofructokinase"/>
    <property type="match status" value="1"/>
</dbReference>
<keyword evidence="7" id="KW-0460">Magnesium</keyword>
<dbReference type="PROSITE" id="PS00433">
    <property type="entry name" value="PHOSPHOFRUCTOKINASE"/>
    <property type="match status" value="1"/>
</dbReference>
<dbReference type="Pfam" id="PF00365">
    <property type="entry name" value="PFK"/>
    <property type="match status" value="1"/>
</dbReference>
<dbReference type="GO" id="GO:0048029">
    <property type="term" value="F:monosaccharide binding"/>
    <property type="evidence" value="ECO:0007669"/>
    <property type="project" value="TreeGrafter"/>
</dbReference>
<evidence type="ECO:0000256" key="3">
    <source>
        <dbReference type="ARBA" id="ARBA00022490"/>
    </source>
</evidence>
<dbReference type="NCBIfam" id="NF002872">
    <property type="entry name" value="PRK03202.1"/>
    <property type="match status" value="1"/>
</dbReference>
<dbReference type="GO" id="GO:0046872">
    <property type="term" value="F:metal ion binding"/>
    <property type="evidence" value="ECO:0007669"/>
    <property type="project" value="UniProtKB-KW"/>
</dbReference>
<dbReference type="PANTHER" id="PTHR13697">
    <property type="entry name" value="PHOSPHOFRUCTOKINASE"/>
    <property type="match status" value="1"/>
</dbReference>
<comment type="similarity">
    <text evidence="9">Belongs to the phosphofructokinase type A (PFKA) family.</text>
</comment>
<gene>
    <name evidence="11" type="ORF">PROH_03365</name>
</gene>
<keyword evidence="5" id="KW-0479">Metal-binding</keyword>
<dbReference type="EMBL" id="AJTX02000002">
    <property type="protein sequence ID" value="KKJ01393.1"/>
    <property type="molecule type" value="Genomic_DNA"/>
</dbReference>
<comment type="pathway">
    <text evidence="2">Carbohydrate degradation; glycolysis; D-glyceraldehyde 3-phosphate and glycerone phosphate from D-glucose: step 3/4.</text>
</comment>
<dbReference type="GO" id="GO:0006002">
    <property type="term" value="P:fructose 6-phosphate metabolic process"/>
    <property type="evidence" value="ECO:0007669"/>
    <property type="project" value="InterPro"/>
</dbReference>
<dbReference type="eggNOG" id="COG0205">
    <property type="taxonomic scope" value="Bacteria"/>
</dbReference>
<accession>A0A0M2Q2A6</accession>
<organism evidence="11 12">
    <name type="scientific">Prochlorothrix hollandica PCC 9006 = CALU 1027</name>
    <dbReference type="NCBI Taxonomy" id="317619"/>
    <lineage>
        <taxon>Bacteria</taxon>
        <taxon>Bacillati</taxon>
        <taxon>Cyanobacteriota</taxon>
        <taxon>Cyanophyceae</taxon>
        <taxon>Prochlorotrichales</taxon>
        <taxon>Prochlorotrichaceae</taxon>
        <taxon>Prochlorothrix</taxon>
    </lineage>
</organism>
<dbReference type="GO" id="GO:0042802">
    <property type="term" value="F:identical protein binding"/>
    <property type="evidence" value="ECO:0007669"/>
    <property type="project" value="TreeGrafter"/>
</dbReference>
<evidence type="ECO:0000259" key="10">
    <source>
        <dbReference type="Pfam" id="PF00365"/>
    </source>
</evidence>
<dbReference type="GO" id="GO:0070095">
    <property type="term" value="F:fructose-6-phosphate binding"/>
    <property type="evidence" value="ECO:0007669"/>
    <property type="project" value="TreeGrafter"/>
</dbReference>
<name>A0A0M2Q2A6_PROHO</name>
<dbReference type="Proteomes" id="UP000034681">
    <property type="component" value="Unassembled WGS sequence"/>
</dbReference>
<evidence type="ECO:0000256" key="1">
    <source>
        <dbReference type="ARBA" id="ARBA00001946"/>
    </source>
</evidence>
<sequence>MKKIGILTSGGDCPGLNAVIRAVVKSATRRGWDVYGIPRGTDGFIQIYNGQCQPADLKLREHGYDIPGVVQGLDVLQFLSGSILGSLSKGNPNEPAVAQQVLAGYAMLGLDALVVVGGDGSLDIICNLAAQGNWNVMAVPKTIDNDVPFTEQSVGFSTAVDTVTDALYDLTFTAASHDRVMVVQVMGRDAGHLGLNAGIAGGADVILIPERAPQLTLAVIDAVCQHLAKIRSEGRLFALMVVAEGVRSPGGTLERNIGEILAQEVYDHSRNLCKAGHAAFCAMEAVDTRSTVLGHIQRSGTPSAFDRLLATSYGTKAVELIAAGQRNQMVVWQGGQVQVKALEEVLPVIRQCHQDNRCAGPVTSDSALVQVAQAIGIYVG</sequence>
<evidence type="ECO:0000313" key="11">
    <source>
        <dbReference type="EMBL" id="KKJ01393.1"/>
    </source>
</evidence>
<reference evidence="11" key="1">
    <citation type="submission" date="2012-04" db="EMBL/GenBank/DDBJ databases">
        <authorList>
            <person name="Borisov I.G."/>
            <person name="Ivanikova N.V."/>
            <person name="Pinevich A.V."/>
        </authorList>
    </citation>
    <scope>NUCLEOTIDE SEQUENCE</scope>
    <source>
        <strain evidence="11">CALU 1027</strain>
    </source>
</reference>
<evidence type="ECO:0000256" key="2">
    <source>
        <dbReference type="ARBA" id="ARBA00004679"/>
    </source>
</evidence>
<evidence type="ECO:0000256" key="6">
    <source>
        <dbReference type="ARBA" id="ARBA00022777"/>
    </source>
</evidence>
<dbReference type="PANTHER" id="PTHR13697:SF52">
    <property type="entry name" value="ATP-DEPENDENT 6-PHOSPHOFRUCTOKINASE 3"/>
    <property type="match status" value="1"/>
</dbReference>
<dbReference type="AlphaFoldDB" id="A0A0M2Q2A6"/>
<dbReference type="GO" id="GO:0005524">
    <property type="term" value="F:ATP binding"/>
    <property type="evidence" value="ECO:0007669"/>
    <property type="project" value="InterPro"/>
</dbReference>
<dbReference type="InterPro" id="IPR015912">
    <property type="entry name" value="Phosphofructokinase_CS"/>
</dbReference>
<dbReference type="RefSeq" id="WP_017714103.1">
    <property type="nucleotide sequence ID" value="NZ_KB235941.1"/>
</dbReference>
<evidence type="ECO:0000256" key="9">
    <source>
        <dbReference type="ARBA" id="ARBA00038478"/>
    </source>
</evidence>
<dbReference type="OrthoDB" id="9802503at2"/>
<evidence type="ECO:0000313" key="12">
    <source>
        <dbReference type="Proteomes" id="UP000034681"/>
    </source>
</evidence>
<dbReference type="STRING" id="317619.GCA_000332315_03953"/>
<dbReference type="InterPro" id="IPR000023">
    <property type="entry name" value="Phosphofructokinase_dom"/>
</dbReference>
<dbReference type="PIRSF" id="PIRSF000532">
    <property type="entry name" value="ATP_PFK_prok"/>
    <property type="match status" value="1"/>
</dbReference>
<keyword evidence="8" id="KW-0324">Glycolysis</keyword>
<evidence type="ECO:0000256" key="8">
    <source>
        <dbReference type="ARBA" id="ARBA00023152"/>
    </source>
</evidence>
<dbReference type="GO" id="GO:0016208">
    <property type="term" value="F:AMP binding"/>
    <property type="evidence" value="ECO:0007669"/>
    <property type="project" value="TreeGrafter"/>
</dbReference>
<dbReference type="InterPro" id="IPR035966">
    <property type="entry name" value="PKF_sf"/>
</dbReference>
<dbReference type="UniPathway" id="UPA00109">
    <property type="reaction ID" value="UER00182"/>
</dbReference>
<dbReference type="InterPro" id="IPR022953">
    <property type="entry name" value="ATP_PFK"/>
</dbReference>
<dbReference type="GO" id="GO:0061621">
    <property type="term" value="P:canonical glycolysis"/>
    <property type="evidence" value="ECO:0007669"/>
    <property type="project" value="TreeGrafter"/>
</dbReference>
<evidence type="ECO:0000256" key="5">
    <source>
        <dbReference type="ARBA" id="ARBA00022723"/>
    </source>
</evidence>
<dbReference type="GO" id="GO:0003872">
    <property type="term" value="F:6-phosphofructokinase activity"/>
    <property type="evidence" value="ECO:0007669"/>
    <property type="project" value="InterPro"/>
</dbReference>
<comment type="caution">
    <text evidence="11">The sequence shown here is derived from an EMBL/GenBank/DDBJ whole genome shotgun (WGS) entry which is preliminary data.</text>
</comment>
<evidence type="ECO:0000256" key="4">
    <source>
        <dbReference type="ARBA" id="ARBA00022679"/>
    </source>
</evidence>
<dbReference type="PRINTS" id="PR00476">
    <property type="entry name" value="PHFRCTKINASE"/>
</dbReference>
<feature type="domain" description="Phosphofructokinase" evidence="10">
    <location>
        <begin position="3"/>
        <end position="321"/>
    </location>
</feature>
<dbReference type="GO" id="GO:0030388">
    <property type="term" value="P:fructose 1,6-bisphosphate metabolic process"/>
    <property type="evidence" value="ECO:0007669"/>
    <property type="project" value="TreeGrafter"/>
</dbReference>
<dbReference type="Gene3D" id="3.40.50.460">
    <property type="entry name" value="Phosphofructokinase domain"/>
    <property type="match status" value="1"/>
</dbReference>
<evidence type="ECO:0000256" key="7">
    <source>
        <dbReference type="ARBA" id="ARBA00022842"/>
    </source>
</evidence>
<dbReference type="GO" id="GO:0005945">
    <property type="term" value="C:6-phosphofructokinase complex"/>
    <property type="evidence" value="ECO:0007669"/>
    <property type="project" value="TreeGrafter"/>
</dbReference>
<keyword evidence="4" id="KW-0808">Transferase</keyword>
<proteinExistence type="inferred from homology"/>
<keyword evidence="12" id="KW-1185">Reference proteome</keyword>